<comment type="subcellular location">
    <subcellularLocation>
        <location evidence="1">Nucleus</location>
    </subcellularLocation>
</comment>
<dbReference type="Proteomes" id="UP001372338">
    <property type="component" value="Unassembled WGS sequence"/>
</dbReference>
<evidence type="ECO:0000256" key="3">
    <source>
        <dbReference type="ARBA" id="ARBA00023125"/>
    </source>
</evidence>
<dbReference type="EMBL" id="JAYWIO010000008">
    <property type="protein sequence ID" value="KAK7245561.1"/>
    <property type="molecule type" value="Genomic_DNA"/>
</dbReference>
<evidence type="ECO:0000259" key="8">
    <source>
        <dbReference type="SMART" id="SM00415"/>
    </source>
</evidence>
<evidence type="ECO:0000313" key="9">
    <source>
        <dbReference type="EMBL" id="KAK7245561.1"/>
    </source>
</evidence>
<keyword evidence="10" id="KW-1185">Reference proteome</keyword>
<keyword evidence="6" id="KW-0175">Coiled coil</keyword>
<reference evidence="9 10" key="1">
    <citation type="submission" date="2024-01" db="EMBL/GenBank/DDBJ databases">
        <title>The genomes of 5 underutilized Papilionoideae crops provide insights into root nodulation and disease resistanc.</title>
        <authorList>
            <person name="Yuan L."/>
        </authorList>
    </citation>
    <scope>NUCLEOTIDE SEQUENCE [LARGE SCALE GENOMIC DNA]</scope>
    <source>
        <strain evidence="9">ZHUSHIDOU_FW_LH</strain>
        <tissue evidence="9">Leaf</tissue>
    </source>
</reference>
<evidence type="ECO:0000313" key="10">
    <source>
        <dbReference type="Proteomes" id="UP001372338"/>
    </source>
</evidence>
<dbReference type="GO" id="GO:0000978">
    <property type="term" value="F:RNA polymerase II cis-regulatory region sequence-specific DNA binding"/>
    <property type="evidence" value="ECO:0007669"/>
    <property type="project" value="TreeGrafter"/>
</dbReference>
<evidence type="ECO:0000256" key="5">
    <source>
        <dbReference type="RuleBase" id="RU004020"/>
    </source>
</evidence>
<evidence type="ECO:0000256" key="2">
    <source>
        <dbReference type="ARBA" id="ARBA00023016"/>
    </source>
</evidence>
<feature type="domain" description="HSF-type DNA-binding" evidence="8">
    <location>
        <begin position="10"/>
        <end position="78"/>
    </location>
</feature>
<keyword evidence="2" id="KW-0346">Stress response</keyword>
<dbReference type="SMART" id="SM00415">
    <property type="entry name" value="HSF"/>
    <property type="match status" value="1"/>
</dbReference>
<protein>
    <recommendedName>
        <fullName evidence="8">HSF-type DNA-binding domain-containing protein</fullName>
    </recommendedName>
</protein>
<feature type="region of interest" description="Disordered" evidence="7">
    <location>
        <begin position="178"/>
        <end position="206"/>
    </location>
</feature>
<feature type="region of interest" description="Disordered" evidence="7">
    <location>
        <begin position="81"/>
        <end position="102"/>
    </location>
</feature>
<gene>
    <name evidence="9" type="ORF">RIF29_40408</name>
</gene>
<dbReference type="InterPro" id="IPR036390">
    <property type="entry name" value="WH_DNA-bd_sf"/>
</dbReference>
<dbReference type="GO" id="GO:0003700">
    <property type="term" value="F:DNA-binding transcription factor activity"/>
    <property type="evidence" value="ECO:0007669"/>
    <property type="project" value="InterPro"/>
</dbReference>
<dbReference type="InterPro" id="IPR036388">
    <property type="entry name" value="WH-like_DNA-bd_sf"/>
</dbReference>
<sequence length="345" mass="38761">MDEAQGSSSILPPFVSKTYKLVNDPSTNSIVFKHANFASFVRQLNGYGFRKVKHDKWEFVNDDFVRDQPDLLKNIHRRQPVHSRSMQNIQGHGVTPLPDSERQSLEDEIAKLKHENEQLLLKREEDKKMYETQMLSSNHQLAKLEKRQQDTLSSVTQVLQKSGIALNLSPLMEKMGKKQRLLPRSGHVSDEAGTEGPMETSQVSPRENTSLLSLNLEQIEQLESSMQIWENIAQGIGDAFVQGHWKSEFDESIGCAEIPAISSELLDVEVQAISRVLLDSTVQPESSGINMNCEPSADATPDLVASQDQPVGTDPVATGFTDAFWEQFFPESPTVGQKRCRQEKE</sequence>
<dbReference type="InterPro" id="IPR000232">
    <property type="entry name" value="HSF_DNA-bd"/>
</dbReference>
<evidence type="ECO:0000256" key="6">
    <source>
        <dbReference type="SAM" id="Coils"/>
    </source>
</evidence>
<feature type="coiled-coil region" evidence="6">
    <location>
        <begin position="102"/>
        <end position="147"/>
    </location>
</feature>
<dbReference type="Pfam" id="PF00447">
    <property type="entry name" value="HSF_DNA-bind"/>
    <property type="match status" value="1"/>
</dbReference>
<evidence type="ECO:0000256" key="4">
    <source>
        <dbReference type="ARBA" id="ARBA00023242"/>
    </source>
</evidence>
<dbReference type="Gene3D" id="1.10.10.10">
    <property type="entry name" value="Winged helix-like DNA-binding domain superfamily/Winged helix DNA-binding domain"/>
    <property type="match status" value="1"/>
</dbReference>
<dbReference type="GO" id="GO:0006357">
    <property type="term" value="P:regulation of transcription by RNA polymerase II"/>
    <property type="evidence" value="ECO:0007669"/>
    <property type="project" value="TreeGrafter"/>
</dbReference>
<dbReference type="GO" id="GO:0005634">
    <property type="term" value="C:nucleus"/>
    <property type="evidence" value="ECO:0007669"/>
    <property type="project" value="UniProtKB-SubCell"/>
</dbReference>
<comment type="caution">
    <text evidence="9">The sequence shown here is derived from an EMBL/GenBank/DDBJ whole genome shotgun (WGS) entry which is preliminary data.</text>
</comment>
<proteinExistence type="inferred from homology"/>
<dbReference type="SUPFAM" id="SSF46785">
    <property type="entry name" value="Winged helix' DNA-binding domain"/>
    <property type="match status" value="1"/>
</dbReference>
<dbReference type="AlphaFoldDB" id="A0AAN9E4P5"/>
<evidence type="ECO:0000256" key="1">
    <source>
        <dbReference type="ARBA" id="ARBA00004123"/>
    </source>
</evidence>
<keyword evidence="3" id="KW-0238">DNA-binding</keyword>
<dbReference type="PANTHER" id="PTHR10015:SF161">
    <property type="entry name" value="HEAT STRESS TRANSCRIPTION FACTOR A-4A"/>
    <property type="match status" value="1"/>
</dbReference>
<dbReference type="PANTHER" id="PTHR10015">
    <property type="entry name" value="HEAT SHOCK TRANSCRIPTION FACTOR"/>
    <property type="match status" value="1"/>
</dbReference>
<organism evidence="9 10">
    <name type="scientific">Crotalaria pallida</name>
    <name type="common">Smooth rattlebox</name>
    <name type="synonym">Crotalaria striata</name>
    <dbReference type="NCBI Taxonomy" id="3830"/>
    <lineage>
        <taxon>Eukaryota</taxon>
        <taxon>Viridiplantae</taxon>
        <taxon>Streptophyta</taxon>
        <taxon>Embryophyta</taxon>
        <taxon>Tracheophyta</taxon>
        <taxon>Spermatophyta</taxon>
        <taxon>Magnoliopsida</taxon>
        <taxon>eudicotyledons</taxon>
        <taxon>Gunneridae</taxon>
        <taxon>Pentapetalae</taxon>
        <taxon>rosids</taxon>
        <taxon>fabids</taxon>
        <taxon>Fabales</taxon>
        <taxon>Fabaceae</taxon>
        <taxon>Papilionoideae</taxon>
        <taxon>50 kb inversion clade</taxon>
        <taxon>genistoids sensu lato</taxon>
        <taxon>core genistoids</taxon>
        <taxon>Crotalarieae</taxon>
        <taxon>Crotalaria</taxon>
    </lineage>
</organism>
<evidence type="ECO:0000256" key="7">
    <source>
        <dbReference type="SAM" id="MobiDB-lite"/>
    </source>
</evidence>
<keyword evidence="4" id="KW-0539">Nucleus</keyword>
<accession>A0AAN9E4P5</accession>
<dbReference type="GO" id="GO:0034605">
    <property type="term" value="P:cellular response to heat"/>
    <property type="evidence" value="ECO:0007669"/>
    <property type="project" value="TreeGrafter"/>
</dbReference>
<name>A0AAN9E4P5_CROPI</name>
<comment type="similarity">
    <text evidence="5">Belongs to the HSF family.</text>
</comment>